<reference evidence="2" key="1">
    <citation type="journal article" date="2014" name="Int. J. Syst. Evol. Microbiol.">
        <title>Complete genome sequence of Corynebacterium casei LMG S-19264T (=DSM 44701T), isolated from a smear-ripened cheese.</title>
        <authorList>
            <consortium name="US DOE Joint Genome Institute (JGI-PGF)"/>
            <person name="Walter F."/>
            <person name="Albersmeier A."/>
            <person name="Kalinowski J."/>
            <person name="Ruckert C."/>
        </authorList>
    </citation>
    <scope>NUCLEOTIDE SEQUENCE</scope>
    <source>
        <strain evidence="2">JCM 30804</strain>
    </source>
</reference>
<proteinExistence type="predicted"/>
<comment type="caution">
    <text evidence="2">The sequence shown here is derived from an EMBL/GenBank/DDBJ whole genome shotgun (WGS) entry which is preliminary data.</text>
</comment>
<keyword evidence="1" id="KW-0812">Transmembrane</keyword>
<evidence type="ECO:0008006" key="4">
    <source>
        <dbReference type="Google" id="ProtNLM"/>
    </source>
</evidence>
<accession>A0A917N7R7</accession>
<evidence type="ECO:0000313" key="3">
    <source>
        <dbReference type="Proteomes" id="UP000613743"/>
    </source>
</evidence>
<organism evidence="2 3">
    <name type="scientific">Shewanella gelidii</name>
    <dbReference type="NCBI Taxonomy" id="1642821"/>
    <lineage>
        <taxon>Bacteria</taxon>
        <taxon>Pseudomonadati</taxon>
        <taxon>Pseudomonadota</taxon>
        <taxon>Gammaproteobacteria</taxon>
        <taxon>Alteromonadales</taxon>
        <taxon>Shewanellaceae</taxon>
        <taxon>Shewanella</taxon>
    </lineage>
</organism>
<feature type="transmembrane region" description="Helical" evidence="1">
    <location>
        <begin position="25"/>
        <end position="47"/>
    </location>
</feature>
<evidence type="ECO:0000313" key="2">
    <source>
        <dbReference type="EMBL" id="GGI73140.1"/>
    </source>
</evidence>
<evidence type="ECO:0000256" key="1">
    <source>
        <dbReference type="SAM" id="Phobius"/>
    </source>
</evidence>
<dbReference type="EMBL" id="BMPZ01000002">
    <property type="protein sequence ID" value="GGI73140.1"/>
    <property type="molecule type" value="Genomic_DNA"/>
</dbReference>
<protein>
    <recommendedName>
        <fullName evidence="4">GlyGly-CTERM sorting domain-containing protein</fullName>
    </recommendedName>
</protein>
<dbReference type="NCBIfam" id="NF038116">
    <property type="entry name" value="Sden1266_dom"/>
    <property type="match status" value="1"/>
</dbReference>
<keyword evidence="1" id="KW-0472">Membrane</keyword>
<gene>
    <name evidence="2" type="ORF">GCM10009332_08340</name>
</gene>
<dbReference type="AlphaFoldDB" id="A0A917N7R7"/>
<keyword evidence="1" id="KW-1133">Transmembrane helix</keyword>
<name>A0A917N7R7_9GAMM</name>
<sequence length="321" mass="35425">MQKPTQPISHVYATRVSMGHDVMKVMTSLVSVLAMALLITTVTGLLMKHSAVAATSQNDGKRVQSSIERQVAVQGVELSLEDKDNLKKALLDGTMALNHPNKHLAPQQTSPSKSVVLAETGGTLTREQVIQSRQSSLTTKAESPNYSDAIYHEFSIYDASSRLFQDDDYDGFYQTFGVIFDADVYAPIGDDTALVYADLYLSQDGGPWEHYYTTDVFTIQGDSETDNYEVVTTLNAGYRSDHYDVLIDLYEVGYSDIVATISSDETDGLYALPLESTEYDTPYEPVTEEVIIIEETHSGGSISILGLLFASILIAWRRKQS</sequence>
<dbReference type="RefSeq" id="WP_229779732.1">
    <property type="nucleotide sequence ID" value="NZ_BMPZ01000002.1"/>
</dbReference>
<keyword evidence="3" id="KW-1185">Reference proteome</keyword>
<reference evidence="2" key="2">
    <citation type="submission" date="2020-09" db="EMBL/GenBank/DDBJ databases">
        <authorList>
            <person name="Sun Q."/>
            <person name="Ohkuma M."/>
        </authorList>
    </citation>
    <scope>NUCLEOTIDE SEQUENCE</scope>
    <source>
        <strain evidence="2">JCM 30804</strain>
    </source>
</reference>
<dbReference type="Proteomes" id="UP000613743">
    <property type="component" value="Unassembled WGS sequence"/>
</dbReference>